<dbReference type="VEuPathDB" id="VectorBase:PHUM221140"/>
<dbReference type="OrthoDB" id="6884957at2759"/>
<dbReference type="Gene3D" id="1.20.1250.20">
    <property type="entry name" value="MFS general substrate transporter like domains"/>
    <property type="match status" value="1"/>
</dbReference>
<evidence type="ECO:0000256" key="4">
    <source>
        <dbReference type="ARBA" id="ARBA00023136"/>
    </source>
</evidence>
<accession>E0VI57</accession>
<feature type="transmembrane region" description="Helical" evidence="6">
    <location>
        <begin position="579"/>
        <end position="600"/>
    </location>
</feature>
<gene>
    <name evidence="9" type="primary">8237761</name>
    <name evidence="8" type="ORF">Phum_PHUM221140</name>
</gene>
<dbReference type="EnsemblMetazoa" id="PHUM221140-RA">
    <property type="protein sequence ID" value="PHUM221140-PA"/>
    <property type="gene ID" value="PHUM221140"/>
</dbReference>
<feature type="transmembrane region" description="Helical" evidence="6">
    <location>
        <begin position="136"/>
        <end position="160"/>
    </location>
</feature>
<feature type="transmembrane region" description="Helical" evidence="6">
    <location>
        <begin position="315"/>
        <end position="336"/>
    </location>
</feature>
<dbReference type="SUPFAM" id="SSF103473">
    <property type="entry name" value="MFS general substrate transporter"/>
    <property type="match status" value="1"/>
</dbReference>
<evidence type="ECO:0000256" key="3">
    <source>
        <dbReference type="ARBA" id="ARBA00022989"/>
    </source>
</evidence>
<name>E0VI57_PEDHC</name>
<dbReference type="eggNOG" id="KOG0255">
    <property type="taxonomic scope" value="Eukaryota"/>
</dbReference>
<feature type="transmembrane region" description="Helical" evidence="6">
    <location>
        <begin position="343"/>
        <end position="364"/>
    </location>
</feature>
<keyword evidence="4 6" id="KW-0472">Membrane</keyword>
<sequence length="712" mass="80491">MPHKLKSQIIDNNDSLEEGNRKNNKSYQQSGVGHGHVNCHGVECLQCKNGFVNDVFVPDNEDDDNDKDETNPEKCNPFEKNNRNIIQNICQIELSRESFKKNNNHNYMGESNEKECLMDFDELLPYVGEFGIYQKLLFFLMIPFAFSIAWVYLGSIFILLTPEKHWCHVPELVDFNLTLEERMSLSIPKIGNGSEYEKCRMYGVNYTEVLEAGIKEPDPDWPKISCVSGWEYDYSDTRYPSIITELNWVCENSALPSASQSVFFVGSIVGGLIFGWVADRYGRIPALVGTNFMGLIGGLATAFVQNFWSFCFCRFLVGLSFDNCFTMMYILVLEYVGPKWRTFVANMSIAIFFTIATVILPWLALYVADWRIFSIITSLPLIVACLTPWLIPESARWLVSQGQVDKAINILKKVERVNKTHVDEKLYEKFKDDCQKQKKLEEVDKNYSVLDLFSSKRLRRVTLLLIIIWMAISLVFDGHVRSVGAFGLDVFLTFTIACATEFPADMFITLVLDKWGRRWLACGSMVLSGVFSILSTTVPFGAASASLAIIGRFAINVAYNIGLQYGAEVLPTVVRAQGVALIHIMGYVASIVAPFIVYLGEINTSFPLLILGTLGIIGGILTLLLPETLDQELPQTLEDGANFGKDQKFWDFPCIRGQSDYDDDDLPPTELKRVRSKNFSIGRASIRGEVYRSSMILRNSLRSRKDLTITKN</sequence>
<dbReference type="CTD" id="8237761"/>
<dbReference type="EMBL" id="DS235184">
    <property type="protein sequence ID" value="EEB13063.1"/>
    <property type="molecule type" value="Genomic_DNA"/>
</dbReference>
<evidence type="ECO:0000256" key="2">
    <source>
        <dbReference type="ARBA" id="ARBA00022692"/>
    </source>
</evidence>
<evidence type="ECO:0000313" key="9">
    <source>
        <dbReference type="EnsemblMetazoa" id="PHUM221140-PA"/>
    </source>
</evidence>
<dbReference type="GO" id="GO:0016020">
    <property type="term" value="C:membrane"/>
    <property type="evidence" value="ECO:0007669"/>
    <property type="project" value="UniProtKB-SubCell"/>
</dbReference>
<evidence type="ECO:0000313" key="10">
    <source>
        <dbReference type="Proteomes" id="UP000009046"/>
    </source>
</evidence>
<keyword evidence="10" id="KW-1185">Reference proteome</keyword>
<keyword evidence="3 6" id="KW-1133">Transmembrane helix</keyword>
<evidence type="ECO:0000259" key="7">
    <source>
        <dbReference type="PROSITE" id="PS50850"/>
    </source>
</evidence>
<keyword evidence="2 6" id="KW-0812">Transmembrane</keyword>
<reference evidence="9" key="3">
    <citation type="submission" date="2021-02" db="UniProtKB">
        <authorList>
            <consortium name="EnsemblMetazoa"/>
        </authorList>
    </citation>
    <scope>IDENTIFICATION</scope>
    <source>
        <strain evidence="9">USDA</strain>
    </source>
</reference>
<evidence type="ECO:0000256" key="6">
    <source>
        <dbReference type="SAM" id="Phobius"/>
    </source>
</evidence>
<feature type="domain" description="Major facilitator superfamily (MFS) profile" evidence="7">
    <location>
        <begin position="206"/>
        <end position="630"/>
    </location>
</feature>
<organism>
    <name type="scientific">Pediculus humanus subsp. corporis</name>
    <name type="common">Body louse</name>
    <dbReference type="NCBI Taxonomy" id="121224"/>
    <lineage>
        <taxon>Eukaryota</taxon>
        <taxon>Metazoa</taxon>
        <taxon>Ecdysozoa</taxon>
        <taxon>Arthropoda</taxon>
        <taxon>Hexapoda</taxon>
        <taxon>Insecta</taxon>
        <taxon>Pterygota</taxon>
        <taxon>Neoptera</taxon>
        <taxon>Paraneoptera</taxon>
        <taxon>Psocodea</taxon>
        <taxon>Troctomorpha</taxon>
        <taxon>Phthiraptera</taxon>
        <taxon>Anoplura</taxon>
        <taxon>Pediculidae</taxon>
        <taxon>Pediculus</taxon>
    </lineage>
</organism>
<reference evidence="8" key="1">
    <citation type="submission" date="2007-04" db="EMBL/GenBank/DDBJ databases">
        <title>Annotation of Pediculus humanus corporis strain USDA.</title>
        <authorList>
            <person name="Kirkness E."/>
            <person name="Hannick L."/>
            <person name="Hass B."/>
            <person name="Bruggner R."/>
            <person name="Lawson D."/>
            <person name="Bidwell S."/>
            <person name="Joardar V."/>
            <person name="Caler E."/>
            <person name="Walenz B."/>
            <person name="Inman J."/>
            <person name="Schobel S."/>
            <person name="Galinsky K."/>
            <person name="Amedeo P."/>
            <person name="Strausberg R."/>
        </authorList>
    </citation>
    <scope>NUCLEOTIDE SEQUENCE</scope>
    <source>
        <strain evidence="8">USDA</strain>
    </source>
</reference>
<evidence type="ECO:0000313" key="8">
    <source>
        <dbReference type="EMBL" id="EEB13063.1"/>
    </source>
</evidence>
<dbReference type="Proteomes" id="UP000009046">
    <property type="component" value="Unassembled WGS sequence"/>
</dbReference>
<comment type="subcellular location">
    <subcellularLocation>
        <location evidence="1">Membrane</location>
        <topology evidence="1">Multi-pass membrane protein</topology>
    </subcellularLocation>
</comment>
<feature type="transmembrane region" description="Helical" evidence="6">
    <location>
        <begin position="258"/>
        <end position="277"/>
    </location>
</feature>
<feature type="transmembrane region" description="Helical" evidence="6">
    <location>
        <begin position="519"/>
        <end position="541"/>
    </location>
</feature>
<dbReference type="EMBL" id="AAZO01002553">
    <property type="status" value="NOT_ANNOTATED_CDS"/>
    <property type="molecule type" value="Genomic_DNA"/>
</dbReference>
<dbReference type="InterPro" id="IPR036259">
    <property type="entry name" value="MFS_trans_sf"/>
</dbReference>
<dbReference type="PANTHER" id="PTHR24064">
    <property type="entry name" value="SOLUTE CARRIER FAMILY 22 MEMBER"/>
    <property type="match status" value="1"/>
</dbReference>
<dbReference type="CDD" id="cd17317">
    <property type="entry name" value="MFS_SLC22"/>
    <property type="match status" value="1"/>
</dbReference>
<dbReference type="RefSeq" id="XP_002425801.1">
    <property type="nucleotide sequence ID" value="XM_002425756.1"/>
</dbReference>
<dbReference type="InParanoid" id="E0VI57"/>
<dbReference type="OMA" id="WLACSSM"/>
<protein>
    <submittedName>
        <fullName evidence="8 9">Organic cation transporter, putative</fullName>
    </submittedName>
</protein>
<dbReference type="GO" id="GO:0022857">
    <property type="term" value="F:transmembrane transporter activity"/>
    <property type="evidence" value="ECO:0007669"/>
    <property type="project" value="InterPro"/>
</dbReference>
<feature type="region of interest" description="Disordered" evidence="5">
    <location>
        <begin position="1"/>
        <end position="30"/>
    </location>
</feature>
<reference evidence="8" key="2">
    <citation type="submission" date="2007-04" db="EMBL/GenBank/DDBJ databases">
        <title>The genome of the human body louse.</title>
        <authorList>
            <consortium name="The Human Body Louse Genome Consortium"/>
            <person name="Kirkness E."/>
            <person name="Walenz B."/>
            <person name="Hass B."/>
            <person name="Bruggner R."/>
            <person name="Strausberg R."/>
        </authorList>
    </citation>
    <scope>NUCLEOTIDE SEQUENCE</scope>
    <source>
        <strain evidence="8">USDA</strain>
    </source>
</reference>
<feature type="transmembrane region" description="Helical" evidence="6">
    <location>
        <begin position="490"/>
        <end position="512"/>
    </location>
</feature>
<evidence type="ECO:0000256" key="1">
    <source>
        <dbReference type="ARBA" id="ARBA00004141"/>
    </source>
</evidence>
<evidence type="ECO:0000256" key="5">
    <source>
        <dbReference type="SAM" id="MobiDB-lite"/>
    </source>
</evidence>
<dbReference type="PROSITE" id="PS50850">
    <property type="entry name" value="MFS"/>
    <property type="match status" value="1"/>
</dbReference>
<feature type="transmembrane region" description="Helical" evidence="6">
    <location>
        <begin position="284"/>
        <end position="303"/>
    </location>
</feature>
<dbReference type="STRING" id="121224.E0VI57"/>
<proteinExistence type="predicted"/>
<dbReference type="HOGENOM" id="CLU_001265_33_4_1"/>
<dbReference type="InterPro" id="IPR005828">
    <property type="entry name" value="MFS_sugar_transport-like"/>
</dbReference>
<dbReference type="KEGG" id="phu:Phum_PHUM221140"/>
<dbReference type="InterPro" id="IPR020846">
    <property type="entry name" value="MFS_dom"/>
</dbReference>
<dbReference type="AlphaFoldDB" id="E0VI57"/>
<feature type="transmembrane region" description="Helical" evidence="6">
    <location>
        <begin position="370"/>
        <end position="391"/>
    </location>
</feature>
<dbReference type="GeneID" id="8237761"/>
<feature type="transmembrane region" description="Helical" evidence="6">
    <location>
        <begin position="606"/>
        <end position="625"/>
    </location>
</feature>
<dbReference type="Pfam" id="PF00083">
    <property type="entry name" value="Sugar_tr"/>
    <property type="match status" value="1"/>
</dbReference>
<feature type="transmembrane region" description="Helical" evidence="6">
    <location>
        <begin position="461"/>
        <end position="478"/>
    </location>
</feature>